<keyword evidence="5" id="KW-1185">Reference proteome</keyword>
<proteinExistence type="predicted"/>
<dbReference type="EMBL" id="BAAAMN010000005">
    <property type="protein sequence ID" value="GAA2026653.1"/>
    <property type="molecule type" value="Genomic_DNA"/>
</dbReference>
<dbReference type="Proteomes" id="UP001501461">
    <property type="component" value="Unassembled WGS sequence"/>
</dbReference>
<protein>
    <recommendedName>
        <fullName evidence="3">Protein-glutamine gamma-glutamyltransferase-like C-terminal domain-containing protein</fullName>
    </recommendedName>
</protein>
<keyword evidence="2" id="KW-0812">Transmembrane</keyword>
<feature type="compositionally biased region" description="Basic and acidic residues" evidence="1">
    <location>
        <begin position="204"/>
        <end position="215"/>
    </location>
</feature>
<sequence>MTATPWTPNDDEARHLLDERIETYDLTPDPSGLWQAFIRWLNELLSLDVDPSGPGTIVLQVLLIVAVGVLIFLFIKFFRPSVSPDASTDESQLIDPAIPAEQYFANAERYLASGELHQAFIHAYRAMVRHAQQRQLVEVTPSTTATTFGWALSAVLASHRDAINHASSEFNRVIYGGTTPNRQDVESMMQLARSVQTARPQAAHPHDDPARLIPR</sequence>
<keyword evidence="2" id="KW-1133">Transmembrane helix</keyword>
<keyword evidence="2" id="KW-0472">Membrane</keyword>
<name>A0ABN2U331_9MICC</name>
<dbReference type="RefSeq" id="WP_343955827.1">
    <property type="nucleotide sequence ID" value="NZ_BAAAMN010000005.1"/>
</dbReference>
<evidence type="ECO:0000313" key="4">
    <source>
        <dbReference type="EMBL" id="GAA2026653.1"/>
    </source>
</evidence>
<evidence type="ECO:0000256" key="1">
    <source>
        <dbReference type="SAM" id="MobiDB-lite"/>
    </source>
</evidence>
<reference evidence="4 5" key="1">
    <citation type="journal article" date="2019" name="Int. J. Syst. Evol. Microbiol.">
        <title>The Global Catalogue of Microorganisms (GCM) 10K type strain sequencing project: providing services to taxonomists for standard genome sequencing and annotation.</title>
        <authorList>
            <consortium name="The Broad Institute Genomics Platform"/>
            <consortium name="The Broad Institute Genome Sequencing Center for Infectious Disease"/>
            <person name="Wu L."/>
            <person name="Ma J."/>
        </authorList>
    </citation>
    <scope>NUCLEOTIDE SEQUENCE [LARGE SCALE GENOMIC DNA]</scope>
    <source>
        <strain evidence="4 5">JCM 13595</strain>
    </source>
</reference>
<comment type="caution">
    <text evidence="4">The sequence shown here is derived from an EMBL/GenBank/DDBJ whole genome shotgun (WGS) entry which is preliminary data.</text>
</comment>
<gene>
    <name evidence="4" type="ORF">GCM10009720_02970</name>
</gene>
<feature type="domain" description="Protein-glutamine gamma-glutamyltransferase-like C-terminal" evidence="3">
    <location>
        <begin position="123"/>
        <end position="193"/>
    </location>
</feature>
<evidence type="ECO:0000313" key="5">
    <source>
        <dbReference type="Proteomes" id="UP001501461"/>
    </source>
</evidence>
<dbReference type="Pfam" id="PF13559">
    <property type="entry name" value="DUF4129"/>
    <property type="match status" value="1"/>
</dbReference>
<organism evidence="4 5">
    <name type="scientific">Yaniella flava</name>
    <dbReference type="NCBI Taxonomy" id="287930"/>
    <lineage>
        <taxon>Bacteria</taxon>
        <taxon>Bacillati</taxon>
        <taxon>Actinomycetota</taxon>
        <taxon>Actinomycetes</taxon>
        <taxon>Micrococcales</taxon>
        <taxon>Micrococcaceae</taxon>
        <taxon>Yaniella</taxon>
    </lineage>
</organism>
<feature type="transmembrane region" description="Helical" evidence="2">
    <location>
        <begin position="57"/>
        <end position="75"/>
    </location>
</feature>
<accession>A0ABN2U331</accession>
<dbReference type="InterPro" id="IPR025403">
    <property type="entry name" value="TgpA-like_C"/>
</dbReference>
<feature type="region of interest" description="Disordered" evidence="1">
    <location>
        <begin position="195"/>
        <end position="215"/>
    </location>
</feature>
<evidence type="ECO:0000259" key="3">
    <source>
        <dbReference type="Pfam" id="PF13559"/>
    </source>
</evidence>
<evidence type="ECO:0000256" key="2">
    <source>
        <dbReference type="SAM" id="Phobius"/>
    </source>
</evidence>